<dbReference type="PROSITE" id="PS50261">
    <property type="entry name" value="G_PROTEIN_RECEP_F2_4"/>
    <property type="match status" value="1"/>
</dbReference>
<gene>
    <name evidence="13" type="ORF">X777_13520</name>
</gene>
<dbReference type="InterPro" id="IPR051384">
    <property type="entry name" value="Mth_GPCR"/>
</dbReference>
<evidence type="ECO:0000256" key="3">
    <source>
        <dbReference type="ARBA" id="ARBA00022692"/>
    </source>
</evidence>
<evidence type="ECO:0000313" key="13">
    <source>
        <dbReference type="EMBL" id="EZA60431.1"/>
    </source>
</evidence>
<dbReference type="SUPFAM" id="SSF81321">
    <property type="entry name" value="Family A G protein-coupled receptor-like"/>
    <property type="match status" value="1"/>
</dbReference>
<name>A0A026WXG0_OOCBI</name>
<feature type="transmembrane region" description="Helical" evidence="10">
    <location>
        <begin position="298"/>
        <end position="318"/>
    </location>
</feature>
<dbReference type="GO" id="GO:0005886">
    <property type="term" value="C:plasma membrane"/>
    <property type="evidence" value="ECO:0007669"/>
    <property type="project" value="TreeGrafter"/>
</dbReference>
<comment type="similarity">
    <text evidence="2">Belongs to the G-protein coupled receptor 2 family. Mth subfamily.</text>
</comment>
<evidence type="ECO:0000256" key="2">
    <source>
        <dbReference type="ARBA" id="ARBA00008979"/>
    </source>
</evidence>
<dbReference type="PANTHER" id="PTHR47154">
    <property type="entry name" value="G-PROTEIN COUPLED RECEPTOR MTH-RELATED"/>
    <property type="match status" value="1"/>
</dbReference>
<keyword evidence="4 11" id="KW-0732">Signal</keyword>
<dbReference type="Gene3D" id="1.20.1070.10">
    <property type="entry name" value="Rhodopsin 7-helix transmembrane proteins"/>
    <property type="match status" value="1"/>
</dbReference>
<evidence type="ECO:0000256" key="5">
    <source>
        <dbReference type="ARBA" id="ARBA00022989"/>
    </source>
</evidence>
<comment type="subcellular location">
    <subcellularLocation>
        <location evidence="1">Endomembrane system</location>
        <topology evidence="1">Multi-pass membrane protein</topology>
    </subcellularLocation>
</comment>
<dbReference type="OrthoDB" id="6082634at2759"/>
<sequence>MRRTSFVLWCYASLLVVAPLELQQNSTSNDTTERYEPLKLMEDQRVETKHVQDNLREKFTKDDKEMRHEFFTNVTKENREDDDVTEYGLNEDVTRNYEDDDQMLDINVNTTETKSNNCTTLHERHGDLNESSKNDTECANSTCIPLCCPRGDRLIEETCVAGEANYSFPIVHGNTTNSSEIEETVDNKTLDQMFHLIVDDPCQNGRVVLNETNNSTDNEYYFFANGSLYYKEFIDSKTYCLALVNRDKYEVTICKPSGRPAYPMFLTAGIILSVPFLFATVVVYSILPELQNTHGYTLRAHSGALCIAYISLAMYQQYTLPQLGYTYCLILGYLFTFSFTASFFWLNIMCFDIWWIFRKKTRTSRGNTKRRGKKEFLYALYGWGCPFILMFICTMIEFVLDVPENFIRPDFCIRNRWFSDRIARTYYFYLPVGITIVCNIFLFISTAVTMARHKKDTDQLRSAENKCHNDNKKWFIMYLKLFTLMGVTWVMEIVAVHAWLFNYPPRYIWYPTDIINALQGVNIFVIFVLKKKIRLSLMKQLGCRDSVLFKNSTSTGGSGGHSTSTLHSSLTVSLQSTVPCSQMDSRMKSSSNQVDTNRK</sequence>
<reference evidence="13 14" key="1">
    <citation type="journal article" date="2014" name="Curr. Biol.">
        <title>The genome of the clonal raider ant Cerapachys biroi.</title>
        <authorList>
            <person name="Oxley P.R."/>
            <person name="Ji L."/>
            <person name="Fetter-Pruneda I."/>
            <person name="McKenzie S.K."/>
            <person name="Li C."/>
            <person name="Hu H."/>
            <person name="Zhang G."/>
            <person name="Kronauer D.J."/>
        </authorList>
    </citation>
    <scope>NUCLEOTIDE SEQUENCE [LARGE SCALE GENOMIC DNA]</scope>
</reference>
<feature type="domain" description="G-protein coupled receptors family 2 profile 2" evidence="12">
    <location>
        <begin position="262"/>
        <end position="531"/>
    </location>
</feature>
<evidence type="ECO:0000313" key="14">
    <source>
        <dbReference type="Proteomes" id="UP000053097"/>
    </source>
</evidence>
<feature type="transmembrane region" description="Helical" evidence="10">
    <location>
        <begin position="378"/>
        <end position="400"/>
    </location>
</feature>
<feature type="transmembrane region" description="Helical" evidence="10">
    <location>
        <begin position="507"/>
        <end position="529"/>
    </location>
</feature>
<evidence type="ECO:0000256" key="10">
    <source>
        <dbReference type="SAM" id="Phobius"/>
    </source>
</evidence>
<dbReference type="Pfam" id="PF00002">
    <property type="entry name" value="7tm_2"/>
    <property type="match status" value="1"/>
</dbReference>
<dbReference type="Proteomes" id="UP000053097">
    <property type="component" value="Unassembled WGS sequence"/>
</dbReference>
<feature type="chain" id="PRO_5001546200" evidence="11">
    <location>
        <begin position="23"/>
        <end position="599"/>
    </location>
</feature>
<dbReference type="Pfam" id="PF06652">
    <property type="entry name" value="Methuselah_N"/>
    <property type="match status" value="1"/>
</dbReference>
<evidence type="ECO:0000256" key="6">
    <source>
        <dbReference type="ARBA" id="ARBA00023040"/>
    </source>
</evidence>
<feature type="transmembrane region" description="Helical" evidence="10">
    <location>
        <begin position="330"/>
        <end position="357"/>
    </location>
</feature>
<dbReference type="Gene3D" id="2.170.180.11">
    <property type="entry name" value="Methuselah ectodomain, domain 2"/>
    <property type="match status" value="1"/>
</dbReference>
<dbReference type="GO" id="GO:0008528">
    <property type="term" value="F:G protein-coupled peptide receptor activity"/>
    <property type="evidence" value="ECO:0007669"/>
    <property type="project" value="TreeGrafter"/>
</dbReference>
<dbReference type="InterPro" id="IPR036272">
    <property type="entry name" value="Methuselah_N_sf"/>
</dbReference>
<accession>A0A026WXG0</accession>
<dbReference type="PANTHER" id="PTHR47154:SF2">
    <property type="entry name" value="G-PROTEIN COUPLED RECEPTOR MTH-RELATED"/>
    <property type="match status" value="1"/>
</dbReference>
<feature type="transmembrane region" description="Helical" evidence="10">
    <location>
        <begin position="481"/>
        <end position="501"/>
    </location>
</feature>
<organism evidence="13 14">
    <name type="scientific">Ooceraea biroi</name>
    <name type="common">Clonal raider ant</name>
    <name type="synonym">Cerapachys biroi</name>
    <dbReference type="NCBI Taxonomy" id="2015173"/>
    <lineage>
        <taxon>Eukaryota</taxon>
        <taxon>Metazoa</taxon>
        <taxon>Ecdysozoa</taxon>
        <taxon>Arthropoda</taxon>
        <taxon>Hexapoda</taxon>
        <taxon>Insecta</taxon>
        <taxon>Pterygota</taxon>
        <taxon>Neoptera</taxon>
        <taxon>Endopterygota</taxon>
        <taxon>Hymenoptera</taxon>
        <taxon>Apocrita</taxon>
        <taxon>Aculeata</taxon>
        <taxon>Formicoidea</taxon>
        <taxon>Formicidae</taxon>
        <taxon>Dorylinae</taxon>
        <taxon>Ooceraea</taxon>
    </lineage>
</organism>
<evidence type="ECO:0000256" key="1">
    <source>
        <dbReference type="ARBA" id="ARBA00004127"/>
    </source>
</evidence>
<keyword evidence="3 10" id="KW-0812">Transmembrane</keyword>
<keyword evidence="5 10" id="KW-1133">Transmembrane helix</keyword>
<evidence type="ECO:0000256" key="8">
    <source>
        <dbReference type="ARBA" id="ARBA00023170"/>
    </source>
</evidence>
<dbReference type="GO" id="GO:0012505">
    <property type="term" value="C:endomembrane system"/>
    <property type="evidence" value="ECO:0007669"/>
    <property type="project" value="UniProtKB-SubCell"/>
</dbReference>
<evidence type="ECO:0000256" key="4">
    <source>
        <dbReference type="ARBA" id="ARBA00022729"/>
    </source>
</evidence>
<dbReference type="AlphaFoldDB" id="A0A026WXG0"/>
<feature type="signal peptide" evidence="11">
    <location>
        <begin position="1"/>
        <end position="22"/>
    </location>
</feature>
<dbReference type="InterPro" id="IPR017981">
    <property type="entry name" value="GPCR_2-like_7TM"/>
</dbReference>
<feature type="transmembrane region" description="Helical" evidence="10">
    <location>
        <begin position="426"/>
        <end position="451"/>
    </location>
</feature>
<protein>
    <submittedName>
        <fullName evidence="13">G-protein coupled receptor Mth2</fullName>
    </submittedName>
</protein>
<dbReference type="SUPFAM" id="SSF63877">
    <property type="entry name" value="Methuselah ectodomain"/>
    <property type="match status" value="1"/>
</dbReference>
<evidence type="ECO:0000256" key="11">
    <source>
        <dbReference type="SAM" id="SignalP"/>
    </source>
</evidence>
<dbReference type="InterPro" id="IPR000832">
    <property type="entry name" value="GPCR_2_secretin-like"/>
</dbReference>
<proteinExistence type="inferred from homology"/>
<evidence type="ECO:0000259" key="12">
    <source>
        <dbReference type="PROSITE" id="PS50261"/>
    </source>
</evidence>
<evidence type="ECO:0000256" key="9">
    <source>
        <dbReference type="ARBA" id="ARBA00023224"/>
    </source>
</evidence>
<dbReference type="InterPro" id="IPR010596">
    <property type="entry name" value="Methuselah_N_dom"/>
</dbReference>
<evidence type="ECO:0000256" key="7">
    <source>
        <dbReference type="ARBA" id="ARBA00023136"/>
    </source>
</evidence>
<feature type="transmembrane region" description="Helical" evidence="10">
    <location>
        <begin position="262"/>
        <end position="286"/>
    </location>
</feature>
<dbReference type="EMBL" id="KK107078">
    <property type="protein sequence ID" value="EZA60431.1"/>
    <property type="molecule type" value="Genomic_DNA"/>
</dbReference>
<dbReference type="InterPro" id="IPR023311">
    <property type="entry name" value="Methusela_ecto_dom_2"/>
</dbReference>
<dbReference type="CDD" id="cd15039">
    <property type="entry name" value="7tmB3_Methuselah-like"/>
    <property type="match status" value="1"/>
</dbReference>
<keyword evidence="9" id="KW-0807">Transducer</keyword>
<keyword evidence="8 13" id="KW-0675">Receptor</keyword>
<keyword evidence="14" id="KW-1185">Reference proteome</keyword>
<keyword evidence="7 10" id="KW-0472">Membrane</keyword>
<keyword evidence="6" id="KW-0297">G-protein coupled receptor</keyword>
<dbReference type="GO" id="GO:0007166">
    <property type="term" value="P:cell surface receptor signaling pathway"/>
    <property type="evidence" value="ECO:0007669"/>
    <property type="project" value="InterPro"/>
</dbReference>